<dbReference type="PANTHER" id="PTHR48082">
    <property type="entry name" value="ATP SYNTHASE SUBUNIT ALPHA, MITOCHONDRIAL"/>
    <property type="match status" value="1"/>
</dbReference>
<evidence type="ECO:0000256" key="8">
    <source>
        <dbReference type="ARBA" id="ARBA00023065"/>
    </source>
</evidence>
<dbReference type="CDD" id="cd01132">
    <property type="entry name" value="F1-ATPase_alpha_CD"/>
    <property type="match status" value="1"/>
</dbReference>
<dbReference type="InterPro" id="IPR033732">
    <property type="entry name" value="ATP_synth_F1_a_nt-bd_dom"/>
</dbReference>
<reference evidence="17 18" key="1">
    <citation type="journal article" date="2015" name="Nature">
        <title>rRNA introns, odd ribosomes, and small enigmatic genomes across a large radiation of phyla.</title>
        <authorList>
            <person name="Brown C.T."/>
            <person name="Hug L.A."/>
            <person name="Thomas B.C."/>
            <person name="Sharon I."/>
            <person name="Castelle C.J."/>
            <person name="Singh A."/>
            <person name="Wilkins M.J."/>
            <person name="Williams K.H."/>
            <person name="Banfield J.F."/>
        </authorList>
    </citation>
    <scope>NUCLEOTIDE SEQUENCE [LARGE SCALE GENOMIC DNA]</scope>
</reference>
<dbReference type="FunFam" id="3.40.50.300:FF:002432">
    <property type="entry name" value="ATP synthase subunit alpha, mitochondrial"/>
    <property type="match status" value="1"/>
</dbReference>
<keyword evidence="13" id="KW-1003">Cell membrane</keyword>
<keyword evidence="5 13" id="KW-0375">Hydrogen ion transport</keyword>
<keyword evidence="11 13" id="KW-0066">ATP synthesis</keyword>
<dbReference type="Gene3D" id="1.20.150.20">
    <property type="entry name" value="ATP synthase alpha/beta chain, C-terminal domain"/>
    <property type="match status" value="1"/>
</dbReference>
<evidence type="ECO:0000259" key="14">
    <source>
        <dbReference type="Pfam" id="PF00006"/>
    </source>
</evidence>
<evidence type="ECO:0000256" key="1">
    <source>
        <dbReference type="ARBA" id="ARBA00004370"/>
    </source>
</evidence>
<evidence type="ECO:0000256" key="10">
    <source>
        <dbReference type="ARBA" id="ARBA00023196"/>
    </source>
</evidence>
<evidence type="ECO:0000256" key="11">
    <source>
        <dbReference type="ARBA" id="ARBA00023310"/>
    </source>
</evidence>
<dbReference type="InterPro" id="IPR036121">
    <property type="entry name" value="ATPase_F1/V1/A1_a/bsu_N_sf"/>
</dbReference>
<comment type="function">
    <text evidence="13">Produces ATP from ADP in the presence of a proton gradient across the membrane. The alpha chain is a regulatory subunit.</text>
</comment>
<feature type="domain" description="ATP synthase alpha subunit C-terminal" evidence="15">
    <location>
        <begin position="341"/>
        <end position="464"/>
    </location>
</feature>
<feature type="site" description="Required for activity" evidence="13">
    <location>
        <position position="332"/>
    </location>
</feature>
<dbReference type="InterPro" id="IPR027417">
    <property type="entry name" value="P-loop_NTPase"/>
</dbReference>
<keyword evidence="4 13" id="KW-0547">Nucleotide-binding</keyword>
<dbReference type="Pfam" id="PF00006">
    <property type="entry name" value="ATP-synt_ab"/>
    <property type="match status" value="1"/>
</dbReference>
<keyword evidence="7 13" id="KW-1278">Translocase</keyword>
<evidence type="ECO:0000256" key="12">
    <source>
        <dbReference type="ARBA" id="ARBA00026013"/>
    </source>
</evidence>
<keyword evidence="9 13" id="KW-0472">Membrane</keyword>
<evidence type="ECO:0000256" key="7">
    <source>
        <dbReference type="ARBA" id="ARBA00022967"/>
    </source>
</evidence>
<keyword evidence="6 13" id="KW-0067">ATP-binding</keyword>
<evidence type="ECO:0000256" key="9">
    <source>
        <dbReference type="ARBA" id="ARBA00023136"/>
    </source>
</evidence>
<dbReference type="PATRIC" id="fig|1618980.3.peg.361"/>
<dbReference type="Proteomes" id="UP000034711">
    <property type="component" value="Unassembled WGS sequence"/>
</dbReference>
<dbReference type="InterPro" id="IPR038376">
    <property type="entry name" value="ATP_synth_asu_C_sf"/>
</dbReference>
<protein>
    <recommendedName>
        <fullName evidence="13">ATP synthase subunit alpha</fullName>
        <ecNumber evidence="13">7.1.2.2</ecNumber>
    </recommendedName>
    <alternativeName>
        <fullName evidence="13">ATP synthase F1 sector subunit alpha</fullName>
    </alternativeName>
    <alternativeName>
        <fullName evidence="13">F-ATPase subunit alpha</fullName>
    </alternativeName>
</protein>
<comment type="catalytic activity">
    <reaction evidence="13">
        <text>ATP + H2O + 4 H(+)(in) = ADP + phosphate + 5 H(+)(out)</text>
        <dbReference type="Rhea" id="RHEA:57720"/>
        <dbReference type="ChEBI" id="CHEBI:15377"/>
        <dbReference type="ChEBI" id="CHEBI:15378"/>
        <dbReference type="ChEBI" id="CHEBI:30616"/>
        <dbReference type="ChEBI" id="CHEBI:43474"/>
        <dbReference type="ChEBI" id="CHEBI:456216"/>
        <dbReference type="EC" id="7.1.2.2"/>
    </reaction>
</comment>
<dbReference type="SUPFAM" id="SSF52540">
    <property type="entry name" value="P-loop containing nucleoside triphosphate hydrolases"/>
    <property type="match status" value="1"/>
</dbReference>
<dbReference type="PANTHER" id="PTHR48082:SF2">
    <property type="entry name" value="ATP SYNTHASE SUBUNIT ALPHA, MITOCHONDRIAL"/>
    <property type="match status" value="1"/>
</dbReference>
<comment type="similarity">
    <text evidence="2 13">Belongs to the ATPase alpha/beta chains family.</text>
</comment>
<dbReference type="PROSITE" id="PS00152">
    <property type="entry name" value="ATPASE_ALPHA_BETA"/>
    <property type="match status" value="1"/>
</dbReference>
<dbReference type="EMBL" id="LCRI01000019">
    <property type="protein sequence ID" value="KKW32572.1"/>
    <property type="molecule type" value="Genomic_DNA"/>
</dbReference>
<dbReference type="InterPro" id="IPR000194">
    <property type="entry name" value="ATPase_F1/V1/A1_a/bsu_nucl-bd"/>
</dbReference>
<gene>
    <name evidence="13" type="primary">atpA</name>
    <name evidence="17" type="ORF">UY77_C0019G0021</name>
</gene>
<evidence type="ECO:0000259" key="15">
    <source>
        <dbReference type="Pfam" id="PF00306"/>
    </source>
</evidence>
<evidence type="ECO:0000313" key="18">
    <source>
        <dbReference type="Proteomes" id="UP000034711"/>
    </source>
</evidence>
<organism evidence="17 18">
    <name type="scientific">Candidatus Uhrbacteria bacterium GW2011_GWA2_53_10</name>
    <dbReference type="NCBI Taxonomy" id="1618980"/>
    <lineage>
        <taxon>Bacteria</taxon>
        <taxon>Candidatus Uhriibacteriota</taxon>
    </lineage>
</organism>
<dbReference type="CDD" id="cd18113">
    <property type="entry name" value="ATP-synt_F1_alpha_C"/>
    <property type="match status" value="1"/>
</dbReference>
<keyword evidence="10 13" id="KW-0139">CF(1)</keyword>
<dbReference type="InterPro" id="IPR004100">
    <property type="entry name" value="ATPase_F1/V1/A1_a/bsu_N"/>
</dbReference>
<evidence type="ECO:0000313" key="17">
    <source>
        <dbReference type="EMBL" id="KKW32572.1"/>
    </source>
</evidence>
<feature type="binding site" evidence="13">
    <location>
        <begin position="169"/>
        <end position="176"/>
    </location>
    <ligand>
        <name>ATP</name>
        <dbReference type="ChEBI" id="CHEBI:30616"/>
    </ligand>
</feature>
<dbReference type="GO" id="GO:0043531">
    <property type="term" value="F:ADP binding"/>
    <property type="evidence" value="ECO:0007669"/>
    <property type="project" value="TreeGrafter"/>
</dbReference>
<dbReference type="GO" id="GO:0046933">
    <property type="term" value="F:proton-transporting ATP synthase activity, rotational mechanism"/>
    <property type="evidence" value="ECO:0007669"/>
    <property type="project" value="UniProtKB-UniRule"/>
</dbReference>
<proteinExistence type="inferred from homology"/>
<sequence length="467" mass="50765">MTLTNDLIKALEESVSSFRKATVREHVGIVSEVGDGVARIEGLSKIGAMETVDFGHGITGVALNLNEDSTGVIILSDAQSFVKKGSEVKATGLILSVPAGEQMIGRIVDPLGNPKDSGPKIESSVRYPIEKVAPGVIKRTGVNCPMQTGIIAVDSMIPIGRGQRELVIGDRQTGKTALAIDAILNQKSTQKTDRPVICIYVAIGQKESKVARIVADLKERGAMDYTIVVSASASESAALSYIAPFAGCAMGEYFVDRGKDVLVIYDDLSKHAWAYRQVSLLLRRPPGREAYPAGDIAAYIPTNVISITDGQIFLESSLFYKGIRPAVNIGNSVSRVGSAAQRKSMKKVAGRLRIDLAQYRDLEVFAQFGSDLDSATKKQLDRGARLTEILKQAKFSPMTVGEQVAVLYAGVNGYIDDVPVSEVKRFQHEFLIFLNEKHFDLLEALEKEISAESEEQLKRLLESFNKK</sequence>
<keyword evidence="8 13" id="KW-0406">Ion transport</keyword>
<dbReference type="SUPFAM" id="SSF47917">
    <property type="entry name" value="C-terminal domain of alpha and beta subunits of F1 ATP synthase"/>
    <property type="match status" value="1"/>
</dbReference>
<dbReference type="InterPro" id="IPR020003">
    <property type="entry name" value="ATPase_a/bsu_AS"/>
</dbReference>
<dbReference type="GO" id="GO:0045259">
    <property type="term" value="C:proton-transporting ATP synthase complex"/>
    <property type="evidence" value="ECO:0007669"/>
    <property type="project" value="UniProtKB-KW"/>
</dbReference>
<evidence type="ECO:0000259" key="16">
    <source>
        <dbReference type="Pfam" id="PF02874"/>
    </source>
</evidence>
<comment type="subcellular location">
    <subcellularLocation>
        <location evidence="13">Cell membrane</location>
        <topology evidence="13">Peripheral membrane protein</topology>
    </subcellularLocation>
    <subcellularLocation>
        <location evidence="1">Membrane</location>
    </subcellularLocation>
</comment>
<evidence type="ECO:0000256" key="2">
    <source>
        <dbReference type="ARBA" id="ARBA00008936"/>
    </source>
</evidence>
<accession>A0A0G1ZW27</accession>
<dbReference type="Gene3D" id="3.40.50.300">
    <property type="entry name" value="P-loop containing nucleotide triphosphate hydrolases"/>
    <property type="match status" value="2"/>
</dbReference>
<dbReference type="GO" id="GO:0005524">
    <property type="term" value="F:ATP binding"/>
    <property type="evidence" value="ECO:0007669"/>
    <property type="project" value="UniProtKB-UniRule"/>
</dbReference>
<feature type="domain" description="ATPase F1/V1/A1 complex alpha/beta subunit nucleotide-binding" evidence="14">
    <location>
        <begin position="149"/>
        <end position="293"/>
    </location>
</feature>
<dbReference type="SUPFAM" id="SSF50615">
    <property type="entry name" value="N-terminal domain of alpha and beta subunits of F1 ATP synthase"/>
    <property type="match status" value="1"/>
</dbReference>
<dbReference type="CDD" id="cd18116">
    <property type="entry name" value="ATP-synt_F1_alpha_N"/>
    <property type="match status" value="1"/>
</dbReference>
<dbReference type="HAMAP" id="MF_01346">
    <property type="entry name" value="ATP_synth_alpha_bact"/>
    <property type="match status" value="1"/>
</dbReference>
<evidence type="ECO:0000256" key="3">
    <source>
        <dbReference type="ARBA" id="ARBA00022448"/>
    </source>
</evidence>
<evidence type="ECO:0000256" key="5">
    <source>
        <dbReference type="ARBA" id="ARBA00022781"/>
    </source>
</evidence>
<dbReference type="Pfam" id="PF02874">
    <property type="entry name" value="ATP-synt_ab_N"/>
    <property type="match status" value="1"/>
</dbReference>
<evidence type="ECO:0000256" key="4">
    <source>
        <dbReference type="ARBA" id="ARBA00022741"/>
    </source>
</evidence>
<keyword evidence="3 13" id="KW-0813">Transport</keyword>
<dbReference type="InterPro" id="IPR000793">
    <property type="entry name" value="ATP_synth_asu_C"/>
</dbReference>
<dbReference type="InterPro" id="IPR005294">
    <property type="entry name" value="ATP_synth_F1_asu"/>
</dbReference>
<dbReference type="Gene3D" id="2.40.30.20">
    <property type="match status" value="1"/>
</dbReference>
<evidence type="ECO:0000256" key="6">
    <source>
        <dbReference type="ARBA" id="ARBA00022840"/>
    </source>
</evidence>
<dbReference type="AlphaFoldDB" id="A0A0G1ZW27"/>
<comment type="subunit">
    <text evidence="12">F-type ATPases have 2 components, CF(1) - the catalytic core - and CF(0) - the membrane proton channel. CF(1) has five subunits: alpha(3), beta(3), gamma(1), delta(1), epsilon(1). CF(0) has four main subunits: a(1), b(1), b'(1) and c(9-12).</text>
</comment>
<dbReference type="Pfam" id="PF00306">
    <property type="entry name" value="ATP-synt_ab_C"/>
    <property type="match status" value="1"/>
</dbReference>
<dbReference type="EC" id="7.1.2.2" evidence="13"/>
<dbReference type="FunFam" id="1.20.150.20:FF:000001">
    <property type="entry name" value="ATP synthase subunit alpha"/>
    <property type="match status" value="1"/>
</dbReference>
<comment type="caution">
    <text evidence="17">The sequence shown here is derived from an EMBL/GenBank/DDBJ whole genome shotgun (WGS) entry which is preliminary data.</text>
</comment>
<dbReference type="GO" id="GO:0005886">
    <property type="term" value="C:plasma membrane"/>
    <property type="evidence" value="ECO:0007669"/>
    <property type="project" value="UniProtKB-SubCell"/>
</dbReference>
<evidence type="ECO:0000256" key="13">
    <source>
        <dbReference type="HAMAP-Rule" id="MF_01346"/>
    </source>
</evidence>
<name>A0A0G1ZW27_9BACT</name>
<dbReference type="InterPro" id="IPR023366">
    <property type="entry name" value="ATP_synth_asu-like_sf"/>
</dbReference>
<feature type="domain" description="ATPase F1/V1/A1 complex alpha/beta subunit N-terminal" evidence="16">
    <location>
        <begin position="25"/>
        <end position="92"/>
    </location>
</feature>